<dbReference type="CDD" id="cd09898">
    <property type="entry name" value="H3TH_53EXO"/>
    <property type="match status" value="1"/>
</dbReference>
<evidence type="ECO:0000256" key="1">
    <source>
        <dbReference type="ARBA" id="ARBA00022722"/>
    </source>
</evidence>
<dbReference type="AlphaFoldDB" id="A0A5C6QN86"/>
<dbReference type="InterPro" id="IPR008918">
    <property type="entry name" value="HhH2"/>
</dbReference>
<feature type="binding site" evidence="8">
    <location>
        <position position="187"/>
    </location>
    <ligand>
        <name>K(+)</name>
        <dbReference type="ChEBI" id="CHEBI:29103"/>
    </ligand>
</feature>
<keyword evidence="1 8" id="KW-0540">Nuclease</keyword>
<evidence type="ECO:0000313" key="13">
    <source>
        <dbReference type="Proteomes" id="UP000321917"/>
    </source>
</evidence>
<dbReference type="InterPro" id="IPR002421">
    <property type="entry name" value="5-3_exonuclease"/>
</dbReference>
<dbReference type="InterPro" id="IPR029060">
    <property type="entry name" value="PIN-like_dom_sf"/>
</dbReference>
<dbReference type="HAMAP" id="MF_01192">
    <property type="entry name" value="Xni"/>
    <property type="match status" value="1"/>
</dbReference>
<dbReference type="SMART" id="SM00475">
    <property type="entry name" value="53EXOc"/>
    <property type="match status" value="1"/>
</dbReference>
<dbReference type="GO" id="GO:0030955">
    <property type="term" value="F:potassium ion binding"/>
    <property type="evidence" value="ECO:0007669"/>
    <property type="project" value="UniProtKB-UniRule"/>
</dbReference>
<dbReference type="InterPro" id="IPR020045">
    <property type="entry name" value="DNA_polI_H3TH"/>
</dbReference>
<dbReference type="FunFam" id="1.10.150.20:FF:000003">
    <property type="entry name" value="DNA polymerase I"/>
    <property type="match status" value="1"/>
</dbReference>
<dbReference type="InterPro" id="IPR022895">
    <property type="entry name" value="Xni"/>
</dbReference>
<dbReference type="GO" id="GO:0008409">
    <property type="term" value="F:5'-3' exonuclease activity"/>
    <property type="evidence" value="ECO:0007669"/>
    <property type="project" value="InterPro"/>
</dbReference>
<evidence type="ECO:0000256" key="5">
    <source>
        <dbReference type="ARBA" id="ARBA00022842"/>
    </source>
</evidence>
<dbReference type="InterPro" id="IPR038969">
    <property type="entry name" value="FEN"/>
</dbReference>
<feature type="binding site" evidence="8">
    <location>
        <position position="120"/>
    </location>
    <ligand>
        <name>Mg(2+)</name>
        <dbReference type="ChEBI" id="CHEBI:18420"/>
    </ligand>
</feature>
<evidence type="ECO:0000313" key="12">
    <source>
        <dbReference type="Proteomes" id="UP000321525"/>
    </source>
</evidence>
<comment type="function">
    <text evidence="8">Has flap endonuclease activity. During DNA replication, flap endonucleases cleave the 5'-overhanging flap structure that is generated by displacement synthesis when DNA polymerase encounters the 5'-end of a downstream Okazaki fragment.</text>
</comment>
<comment type="cofactor">
    <cofactor evidence="8">
        <name>Mg(2+)</name>
        <dbReference type="ChEBI" id="CHEBI:18420"/>
    </cofactor>
    <text evidence="8">Binds 2 Mg(2+) per subunit. Only one magnesium ion has a direct interaction with the protein, the other interactions are indirect.</text>
</comment>
<evidence type="ECO:0000256" key="6">
    <source>
        <dbReference type="ARBA" id="ARBA00022958"/>
    </source>
</evidence>
<evidence type="ECO:0000256" key="7">
    <source>
        <dbReference type="ARBA" id="ARBA00023125"/>
    </source>
</evidence>
<dbReference type="Pfam" id="PF02739">
    <property type="entry name" value="5_3_exonuc_N"/>
    <property type="match status" value="1"/>
</dbReference>
<dbReference type="GO" id="GO:0017108">
    <property type="term" value="F:5'-flap endonuclease activity"/>
    <property type="evidence" value="ECO:0007669"/>
    <property type="project" value="UniProtKB-UniRule"/>
</dbReference>
<comment type="cofactor">
    <cofactor evidence="8">
        <name>K(+)</name>
        <dbReference type="ChEBI" id="CHEBI:29103"/>
    </cofactor>
    <text evidence="8">Binds 1 K(+) per subunit. The potassium ion strongly increases the affinity for DNA.</text>
</comment>
<feature type="region of interest" description="Interaction with DNA" evidence="8">
    <location>
        <begin position="200"/>
        <end position="205"/>
    </location>
</feature>
<feature type="binding site" evidence="8">
    <location>
        <position position="201"/>
    </location>
    <ligand>
        <name>K(+)</name>
        <dbReference type="ChEBI" id="CHEBI:29103"/>
    </ligand>
</feature>
<evidence type="ECO:0000313" key="10">
    <source>
        <dbReference type="EMBL" id="TWX61004.1"/>
    </source>
</evidence>
<reference evidence="11 13" key="1">
    <citation type="submission" date="2019-07" db="EMBL/GenBank/DDBJ databases">
        <title>Genomes of sea-ice associated Colwellia species.</title>
        <authorList>
            <person name="Bowman J.P."/>
        </authorList>
    </citation>
    <scope>NUCLEOTIDE SEQUENCE [LARGE SCALE GENOMIC DNA]</scope>
    <source>
        <strain evidence="10 12">ACAM 607</strain>
        <strain evidence="11 13">IC036</strain>
    </source>
</reference>
<dbReference type="SMART" id="SM00279">
    <property type="entry name" value="HhH2"/>
    <property type="match status" value="1"/>
</dbReference>
<dbReference type="Gene3D" id="1.10.150.20">
    <property type="entry name" value="5' to 3' exonuclease, C-terminal subdomain"/>
    <property type="match status" value="1"/>
</dbReference>
<comment type="caution">
    <text evidence="8">Lacks conserved residue(s) required for the propagation of feature annotation.</text>
</comment>
<dbReference type="EMBL" id="VOLQ01000005">
    <property type="protein sequence ID" value="TWX70257.1"/>
    <property type="molecule type" value="Genomic_DNA"/>
</dbReference>
<dbReference type="NCBIfam" id="NF007017">
    <property type="entry name" value="PRK09482.1"/>
    <property type="match status" value="1"/>
</dbReference>
<dbReference type="Pfam" id="PF01367">
    <property type="entry name" value="5_3_exonuc"/>
    <property type="match status" value="1"/>
</dbReference>
<dbReference type="GO" id="GO:0000287">
    <property type="term" value="F:magnesium ion binding"/>
    <property type="evidence" value="ECO:0007669"/>
    <property type="project" value="UniProtKB-UniRule"/>
</dbReference>
<keyword evidence="3 8" id="KW-0255">Endonuclease</keyword>
<dbReference type="RefSeq" id="WP_146798911.1">
    <property type="nucleotide sequence ID" value="NZ_VOLP01000008.1"/>
</dbReference>
<keyword evidence="4 8" id="KW-0378">Hydrolase</keyword>
<dbReference type="SUPFAM" id="SSF47807">
    <property type="entry name" value="5' to 3' exonuclease, C-terminal subdomain"/>
    <property type="match status" value="1"/>
</dbReference>
<comment type="similarity">
    <text evidence="8">Belongs to the Xni family.</text>
</comment>
<dbReference type="InterPro" id="IPR020046">
    <property type="entry name" value="5-3_exonucl_a-hlix_arch_N"/>
</dbReference>
<keyword evidence="6 8" id="KW-0630">Potassium</keyword>
<dbReference type="PANTHER" id="PTHR42646">
    <property type="entry name" value="FLAP ENDONUCLEASE XNI"/>
    <property type="match status" value="1"/>
</dbReference>
<dbReference type="Proteomes" id="UP000321917">
    <property type="component" value="Unassembled WGS sequence"/>
</dbReference>
<feature type="domain" description="5'-3' exonuclease" evidence="9">
    <location>
        <begin position="3"/>
        <end position="265"/>
    </location>
</feature>
<dbReference type="GO" id="GO:0033567">
    <property type="term" value="P:DNA replication, Okazaki fragment processing"/>
    <property type="evidence" value="ECO:0007669"/>
    <property type="project" value="UniProtKB-UniRule"/>
</dbReference>
<feature type="binding site" evidence="8">
    <location>
        <position position="198"/>
    </location>
    <ligand>
        <name>K(+)</name>
        <dbReference type="ChEBI" id="CHEBI:29103"/>
    </ligand>
</feature>
<dbReference type="InterPro" id="IPR036279">
    <property type="entry name" value="5-3_exonuclease_C_sf"/>
</dbReference>
<dbReference type="CDD" id="cd09859">
    <property type="entry name" value="PIN_53EXO"/>
    <property type="match status" value="1"/>
</dbReference>
<evidence type="ECO:0000256" key="2">
    <source>
        <dbReference type="ARBA" id="ARBA00022723"/>
    </source>
</evidence>
<evidence type="ECO:0000256" key="4">
    <source>
        <dbReference type="ARBA" id="ARBA00022801"/>
    </source>
</evidence>
<dbReference type="Gene3D" id="3.40.50.1010">
    <property type="entry name" value="5'-nuclease"/>
    <property type="match status" value="1"/>
</dbReference>
<protein>
    <recommendedName>
        <fullName evidence="8">Flap endonuclease Xni</fullName>
        <shortName evidence="8">FEN</shortName>
        <ecNumber evidence="8">3.1.-.-</ecNumber>
    </recommendedName>
</protein>
<dbReference type="SUPFAM" id="SSF88723">
    <property type="entry name" value="PIN domain-like"/>
    <property type="match status" value="1"/>
</dbReference>
<dbReference type="GO" id="GO:0003677">
    <property type="term" value="F:DNA binding"/>
    <property type="evidence" value="ECO:0007669"/>
    <property type="project" value="UniProtKB-UniRule"/>
</dbReference>
<keyword evidence="2 8" id="KW-0479">Metal-binding</keyword>
<evidence type="ECO:0000313" key="11">
    <source>
        <dbReference type="EMBL" id="TWX70257.1"/>
    </source>
</evidence>
<evidence type="ECO:0000256" key="3">
    <source>
        <dbReference type="ARBA" id="ARBA00022759"/>
    </source>
</evidence>
<proteinExistence type="inferred from homology"/>
<keyword evidence="7 8" id="KW-0238">DNA-binding</keyword>
<dbReference type="EMBL" id="VOLR01000007">
    <property type="protein sequence ID" value="TWX61004.1"/>
    <property type="molecule type" value="Genomic_DNA"/>
</dbReference>
<keyword evidence="12" id="KW-1185">Reference proteome</keyword>
<dbReference type="Proteomes" id="UP000321525">
    <property type="component" value="Unassembled WGS sequence"/>
</dbReference>
<keyword evidence="5 8" id="KW-0460">Magnesium</keyword>
<evidence type="ECO:0000256" key="8">
    <source>
        <dbReference type="HAMAP-Rule" id="MF_01192"/>
    </source>
</evidence>
<dbReference type="PANTHER" id="PTHR42646:SF2">
    <property type="entry name" value="5'-3' EXONUCLEASE FAMILY PROTEIN"/>
    <property type="match status" value="1"/>
</dbReference>
<sequence>MSAHLVLIDALNLIRRIYAVQERPFLFNNELAENTKKQVLFNTQKACGQALTKILEHLQPSHVLAVFDSEKPCWRYELFPDYKKGRKKMAAHLAACLPDIQDELMKQQVDSLIPEEDEADDIIATLAIKMALKDQNVTIVSTDKGFLSLLGPHIGVYDHFNRRHLDTNFVLSKFNVKPQQLMDLWTLTGDNTNKIPGVAGIGQVTAAQLLNQYGSLKSILEATDIKATLANKLAEHKEQIALSQELITLKKDIPLGFNLKDIRLSS</sequence>
<gene>
    <name evidence="8 11" type="primary">xni</name>
    <name evidence="8" type="synonym">ygdG</name>
    <name evidence="10" type="ORF">ESZ26_06320</name>
    <name evidence="11" type="ORF">ESZ27_03810</name>
</gene>
<dbReference type="OrthoDB" id="8070997at2"/>
<organism evidence="11 13">
    <name type="scientific">Colwellia hornerae</name>
    <dbReference type="NCBI Taxonomy" id="89402"/>
    <lineage>
        <taxon>Bacteria</taxon>
        <taxon>Pseudomonadati</taxon>
        <taxon>Pseudomonadota</taxon>
        <taxon>Gammaproteobacteria</taxon>
        <taxon>Alteromonadales</taxon>
        <taxon>Colwelliaceae</taxon>
        <taxon>Colwellia</taxon>
    </lineage>
</organism>
<dbReference type="EC" id="3.1.-.-" evidence="8"/>
<feature type="binding site" evidence="8">
    <location>
        <position position="196"/>
    </location>
    <ligand>
        <name>K(+)</name>
        <dbReference type="ChEBI" id="CHEBI:29103"/>
    </ligand>
</feature>
<comment type="caution">
    <text evidence="11">The sequence shown here is derived from an EMBL/GenBank/DDBJ whole genome shotgun (WGS) entry which is preliminary data.</text>
</comment>
<name>A0A5C6QN86_9GAMM</name>
<accession>A0A5C6QN86</accession>
<evidence type="ECO:0000259" key="9">
    <source>
        <dbReference type="SMART" id="SM00475"/>
    </source>
</evidence>